<keyword evidence="3 10" id="KW-0813">Transport</keyword>
<dbReference type="SUPFAM" id="SSF56935">
    <property type="entry name" value="Porins"/>
    <property type="match status" value="1"/>
</dbReference>
<evidence type="ECO:0000256" key="9">
    <source>
        <dbReference type="ARBA" id="ARBA00023237"/>
    </source>
</evidence>
<evidence type="ECO:0000256" key="4">
    <source>
        <dbReference type="ARBA" id="ARBA00022452"/>
    </source>
</evidence>
<dbReference type="InterPro" id="IPR012910">
    <property type="entry name" value="Plug_dom"/>
</dbReference>
<dbReference type="Pfam" id="PF00593">
    <property type="entry name" value="TonB_dep_Rec_b-barrel"/>
    <property type="match status" value="1"/>
</dbReference>
<reference evidence="16" key="1">
    <citation type="submission" date="2017-09" db="EMBL/GenBank/DDBJ databases">
        <title>FDA dAtabase for Regulatory Grade micrObial Sequences (FDA-ARGOS): Supporting development and validation of Infectious Disease Dx tests.</title>
        <authorList>
            <person name="Minogue T."/>
            <person name="Wolcott M."/>
            <person name="Wasieloski L."/>
            <person name="Aguilar W."/>
            <person name="Moore D."/>
            <person name="Tallon L."/>
            <person name="Sadzewicz L."/>
            <person name="Ott S."/>
            <person name="Zhao X."/>
            <person name="Nagaraj S."/>
            <person name="Vavikolanu K."/>
            <person name="Aluvathingal J."/>
            <person name="Nadendla S."/>
            <person name="Sichtig H."/>
        </authorList>
    </citation>
    <scope>NUCLEOTIDE SEQUENCE [LARGE SCALE GENOMIC DNA]</scope>
    <source>
        <strain evidence="16">FDAARGOS_390</strain>
    </source>
</reference>
<dbReference type="PANTHER" id="PTHR32552">
    <property type="entry name" value="FERRICHROME IRON RECEPTOR-RELATED"/>
    <property type="match status" value="1"/>
</dbReference>
<organism evidence="15 16">
    <name type="scientific">Burkholderia gladioli</name>
    <name type="common">Pseudomonas marginata</name>
    <name type="synonym">Phytomonas marginata</name>
    <dbReference type="NCBI Taxonomy" id="28095"/>
    <lineage>
        <taxon>Bacteria</taxon>
        <taxon>Pseudomonadati</taxon>
        <taxon>Pseudomonadota</taxon>
        <taxon>Betaproteobacteria</taxon>
        <taxon>Burkholderiales</taxon>
        <taxon>Burkholderiaceae</taxon>
        <taxon>Burkholderia</taxon>
    </lineage>
</organism>
<dbReference type="PROSITE" id="PS52016">
    <property type="entry name" value="TONB_DEPENDENT_REC_3"/>
    <property type="match status" value="1"/>
</dbReference>
<dbReference type="InterPro" id="IPR037066">
    <property type="entry name" value="Plug_dom_sf"/>
</dbReference>
<evidence type="ECO:0000256" key="7">
    <source>
        <dbReference type="ARBA" id="ARBA00023136"/>
    </source>
</evidence>
<keyword evidence="12" id="KW-0732">Signal</keyword>
<dbReference type="GO" id="GO:0009279">
    <property type="term" value="C:cell outer membrane"/>
    <property type="evidence" value="ECO:0007669"/>
    <property type="project" value="UniProtKB-SubCell"/>
</dbReference>
<evidence type="ECO:0000256" key="5">
    <source>
        <dbReference type="ARBA" id="ARBA00022692"/>
    </source>
</evidence>
<sequence>MAARRPLHATALTLALAGAAHTSAASAADASGTAAPAAPAIAASGAAPATEAAAAHTLPTVSVRGAAAAEPTVGYQPRTTSVTGFPNQSVMKVPQAVAVVSSTVIEDQHARSLDDVLSNVSGIVQTNTLGGTRDAFIKRGFGNNDDGSILVDGMRSPVLHNYLAAIDRVEVLKGPTSLLYGVQEPGGVINLITRKPEDEYSGSISASKTNHGGAGGSFDLTGPIGGVGQVAGGTLAFRLTGEDNTSQYWRSFGRERDSLIAPALSWHDARTSIEIRYQYADYTTPFDRGTVLVNGQLDDALASRRYEEAWAQSTGIQEMFQAKVEHQLSDNWRVRAAYSWGRDRYGQYITRATAFNSATGALTRTADANLGRNDSNQIASIGLLGNLTLGGIRNDLYFGTEYERRREFRGDTIRGTATKGFTIFDPVYGLLPPGVVPSATQSDNLWKTHTYSFMAQDNVHLTGRLTAVAGIRLENWQQFAGQGRPFVVADDSHGHVWLPTLGLVYALTPGLSAYVNTSRSFVPNSSVDGLAPLPPTTGRSVETGLKFELNHSLTGTLALYQIDKRNVAVTVNGVSQTIGAARSRGVELDLAGQITRHWSVIGSYAYTDAIDRQANVPLVNAARHTGSLFAVYDTSIASLPGQWRFGAGAHFVGRRAGDTANSFTLPGYALVDAFAAYETRIGKFPTKVQLNVNNLFNKVYYPSSNSNLIIAVGEPRLVTLTTTVSF</sequence>
<dbReference type="GO" id="GO:0038023">
    <property type="term" value="F:signaling receptor activity"/>
    <property type="evidence" value="ECO:0007669"/>
    <property type="project" value="InterPro"/>
</dbReference>
<dbReference type="NCBIfam" id="TIGR01783">
    <property type="entry name" value="TonB-siderophor"/>
    <property type="match status" value="1"/>
</dbReference>
<dbReference type="InterPro" id="IPR036942">
    <property type="entry name" value="Beta-barrel_TonB_sf"/>
</dbReference>
<evidence type="ECO:0000259" key="13">
    <source>
        <dbReference type="Pfam" id="PF00593"/>
    </source>
</evidence>
<keyword evidence="9 10" id="KW-0998">Cell outer membrane</keyword>
<accession>A0A2A7SBP3</accession>
<feature type="domain" description="TonB-dependent receptor plug" evidence="14">
    <location>
        <begin position="90"/>
        <end position="188"/>
    </location>
</feature>
<dbReference type="InterPro" id="IPR010105">
    <property type="entry name" value="TonB_sidphr_rcpt"/>
</dbReference>
<dbReference type="Pfam" id="PF07715">
    <property type="entry name" value="Plug"/>
    <property type="match status" value="1"/>
</dbReference>
<evidence type="ECO:0000256" key="2">
    <source>
        <dbReference type="ARBA" id="ARBA00009810"/>
    </source>
</evidence>
<dbReference type="Gene3D" id="2.170.130.10">
    <property type="entry name" value="TonB-dependent receptor, plug domain"/>
    <property type="match status" value="1"/>
</dbReference>
<dbReference type="GO" id="GO:0015344">
    <property type="term" value="F:siderophore uptake transmembrane transporter activity"/>
    <property type="evidence" value="ECO:0007669"/>
    <property type="project" value="TreeGrafter"/>
</dbReference>
<evidence type="ECO:0000256" key="6">
    <source>
        <dbReference type="ARBA" id="ARBA00023077"/>
    </source>
</evidence>
<dbReference type="AlphaFoldDB" id="A0A2A7SBP3"/>
<dbReference type="PANTHER" id="PTHR32552:SF85">
    <property type="entry name" value="BLL7968 PROTEIN"/>
    <property type="match status" value="1"/>
</dbReference>
<evidence type="ECO:0000256" key="11">
    <source>
        <dbReference type="RuleBase" id="RU003357"/>
    </source>
</evidence>
<evidence type="ECO:0000256" key="10">
    <source>
        <dbReference type="PROSITE-ProRule" id="PRU01360"/>
    </source>
</evidence>
<keyword evidence="8 15" id="KW-0675">Receptor</keyword>
<evidence type="ECO:0000313" key="15">
    <source>
        <dbReference type="EMBL" id="PEH40705.1"/>
    </source>
</evidence>
<feature type="chain" id="PRO_5012563476" evidence="12">
    <location>
        <begin position="28"/>
        <end position="726"/>
    </location>
</feature>
<dbReference type="GO" id="GO:0015891">
    <property type="term" value="P:siderophore transport"/>
    <property type="evidence" value="ECO:0007669"/>
    <property type="project" value="InterPro"/>
</dbReference>
<comment type="caution">
    <text evidence="15">The sequence shown here is derived from an EMBL/GenBank/DDBJ whole genome shotgun (WGS) entry which is preliminary data.</text>
</comment>
<evidence type="ECO:0000256" key="8">
    <source>
        <dbReference type="ARBA" id="ARBA00023170"/>
    </source>
</evidence>
<evidence type="ECO:0000256" key="3">
    <source>
        <dbReference type="ARBA" id="ARBA00022448"/>
    </source>
</evidence>
<evidence type="ECO:0000259" key="14">
    <source>
        <dbReference type="Pfam" id="PF07715"/>
    </source>
</evidence>
<keyword evidence="6 11" id="KW-0798">TonB box</keyword>
<feature type="domain" description="TonB-dependent receptor-like beta-barrel" evidence="13">
    <location>
        <begin position="268"/>
        <end position="695"/>
    </location>
</feature>
<dbReference type="InterPro" id="IPR039426">
    <property type="entry name" value="TonB-dep_rcpt-like"/>
</dbReference>
<protein>
    <submittedName>
        <fullName evidence="15">TonB-dependent siderophore receptor</fullName>
    </submittedName>
</protein>
<evidence type="ECO:0000313" key="16">
    <source>
        <dbReference type="Proteomes" id="UP000220629"/>
    </source>
</evidence>
<dbReference type="Proteomes" id="UP000220629">
    <property type="component" value="Unassembled WGS sequence"/>
</dbReference>
<dbReference type="InterPro" id="IPR000531">
    <property type="entry name" value="Beta-barrel_TonB"/>
</dbReference>
<gene>
    <name evidence="15" type="ORF">CRM94_00115</name>
</gene>
<comment type="similarity">
    <text evidence="2 10 11">Belongs to the TonB-dependent receptor family.</text>
</comment>
<keyword evidence="7 10" id="KW-0472">Membrane</keyword>
<name>A0A2A7SBP3_BURGA</name>
<evidence type="ECO:0000256" key="12">
    <source>
        <dbReference type="SAM" id="SignalP"/>
    </source>
</evidence>
<comment type="subcellular location">
    <subcellularLocation>
        <location evidence="1 10">Cell outer membrane</location>
        <topology evidence="1 10">Multi-pass membrane protein</topology>
    </subcellularLocation>
</comment>
<dbReference type="EMBL" id="PDDY01000001">
    <property type="protein sequence ID" value="PEH40705.1"/>
    <property type="molecule type" value="Genomic_DNA"/>
</dbReference>
<dbReference type="CDD" id="cd01347">
    <property type="entry name" value="ligand_gated_channel"/>
    <property type="match status" value="1"/>
</dbReference>
<proteinExistence type="inferred from homology"/>
<evidence type="ECO:0000256" key="1">
    <source>
        <dbReference type="ARBA" id="ARBA00004571"/>
    </source>
</evidence>
<feature type="signal peptide" evidence="12">
    <location>
        <begin position="1"/>
        <end position="27"/>
    </location>
</feature>
<keyword evidence="5 10" id="KW-0812">Transmembrane</keyword>
<dbReference type="Gene3D" id="2.40.170.20">
    <property type="entry name" value="TonB-dependent receptor, beta-barrel domain"/>
    <property type="match status" value="1"/>
</dbReference>
<keyword evidence="4 10" id="KW-1134">Transmembrane beta strand</keyword>